<dbReference type="InterPro" id="IPR036188">
    <property type="entry name" value="FAD/NAD-bd_sf"/>
</dbReference>
<keyword evidence="3" id="KW-1185">Reference proteome</keyword>
<dbReference type="PRINTS" id="PR00411">
    <property type="entry name" value="PNDRDTASEI"/>
</dbReference>
<dbReference type="InterPro" id="IPR050464">
    <property type="entry name" value="Zeta_carotene_desat/Oxidored"/>
</dbReference>
<protein>
    <submittedName>
        <fullName evidence="2">Protoporphyrinogen/coproporphyrinogen oxidase</fullName>
    </submittedName>
</protein>
<proteinExistence type="predicted"/>
<evidence type="ECO:0000259" key="1">
    <source>
        <dbReference type="Pfam" id="PF01593"/>
    </source>
</evidence>
<dbReference type="PRINTS" id="PR00368">
    <property type="entry name" value="FADPNR"/>
</dbReference>
<dbReference type="PANTHER" id="PTHR42923:SF3">
    <property type="entry name" value="PROTOPORPHYRINOGEN OXIDASE"/>
    <property type="match status" value="1"/>
</dbReference>
<dbReference type="Pfam" id="PF01593">
    <property type="entry name" value="Amino_oxidase"/>
    <property type="match status" value="1"/>
</dbReference>
<dbReference type="Proteomes" id="UP001597453">
    <property type="component" value="Unassembled WGS sequence"/>
</dbReference>
<organism evidence="2 3">
    <name type="scientific">Gulosibacter bifidus</name>
    <dbReference type="NCBI Taxonomy" id="272239"/>
    <lineage>
        <taxon>Bacteria</taxon>
        <taxon>Bacillati</taxon>
        <taxon>Actinomycetota</taxon>
        <taxon>Actinomycetes</taxon>
        <taxon>Micrococcales</taxon>
        <taxon>Microbacteriaceae</taxon>
        <taxon>Gulosibacter</taxon>
    </lineage>
</organism>
<accession>A0ABW5RJQ9</accession>
<dbReference type="PANTHER" id="PTHR42923">
    <property type="entry name" value="PROTOPORPHYRINOGEN OXIDASE"/>
    <property type="match status" value="1"/>
</dbReference>
<dbReference type="Gene3D" id="1.10.3110.10">
    <property type="entry name" value="protoporphyrinogen ix oxidase, domain 3"/>
    <property type="match status" value="1"/>
</dbReference>
<dbReference type="SUPFAM" id="SSF51905">
    <property type="entry name" value="FAD/NAD(P)-binding domain"/>
    <property type="match status" value="1"/>
</dbReference>
<dbReference type="SUPFAM" id="SSF54373">
    <property type="entry name" value="FAD-linked reductases, C-terminal domain"/>
    <property type="match status" value="1"/>
</dbReference>
<dbReference type="Gene3D" id="3.50.50.60">
    <property type="entry name" value="FAD/NAD(P)-binding domain"/>
    <property type="match status" value="1"/>
</dbReference>
<dbReference type="RefSeq" id="WP_066057387.1">
    <property type="nucleotide sequence ID" value="NZ_JBHUNF010000004.1"/>
</dbReference>
<dbReference type="InterPro" id="IPR002937">
    <property type="entry name" value="Amino_oxidase"/>
</dbReference>
<comment type="caution">
    <text evidence="2">The sequence shown here is derived from an EMBL/GenBank/DDBJ whole genome shotgun (WGS) entry which is preliminary data.</text>
</comment>
<evidence type="ECO:0000313" key="2">
    <source>
        <dbReference type="EMBL" id="MFD2675109.1"/>
    </source>
</evidence>
<evidence type="ECO:0000313" key="3">
    <source>
        <dbReference type="Proteomes" id="UP001597453"/>
    </source>
</evidence>
<feature type="domain" description="Amine oxidase" evidence="1">
    <location>
        <begin position="12"/>
        <end position="470"/>
    </location>
</feature>
<sequence length="473" mass="48304">MRRVDVIGAGPAGLVAARCAAQLGARVRVFEAGQIGGMIQPATLRAGGDTDGAVTIDIGAEAFAVRGGAVATLIDELGLSGDVVAPRALGSWGYADGRAYPMPKGGLIGIPSDPDDVRHVLTAAGTASVAAESTLDATVGADATTLAEFVRARFGDEVLERLVAPVSRGVYSIDPEDVDLNAVLPGIAEQVREHGSVAAVIRHRRAQATPGALVNTVRGGMNRVIAALAAQCRELGVEICEGRAATSLAGDGSADAVIVTVAPSPSFPWLRELQIASGIAASTDAIDAAQLAASDTVAAEVVALLLDAPELDAYPRGTGLLVASGTGTDRQVRAKALTHASAKWEWLQDAAAGRHVVRLSYGPQPGQSTAAEPQTTSMSDADVARLALADASELLGVRLSDAHLLDLGRRVWRMPAPPTRLGRAALLEQVRRAVGGQGAAAHPRVHVCGTWIDGTGLATVVPAAIAAAEAALR</sequence>
<name>A0ABW5RJQ9_9MICO</name>
<dbReference type="EMBL" id="JBHUNF010000004">
    <property type="protein sequence ID" value="MFD2675109.1"/>
    <property type="molecule type" value="Genomic_DNA"/>
</dbReference>
<reference evidence="3" key="1">
    <citation type="journal article" date="2019" name="Int. J. Syst. Evol. Microbiol.">
        <title>The Global Catalogue of Microorganisms (GCM) 10K type strain sequencing project: providing services to taxonomists for standard genome sequencing and annotation.</title>
        <authorList>
            <consortium name="The Broad Institute Genomics Platform"/>
            <consortium name="The Broad Institute Genome Sequencing Center for Infectious Disease"/>
            <person name="Wu L."/>
            <person name="Ma J."/>
        </authorList>
    </citation>
    <scope>NUCLEOTIDE SEQUENCE [LARGE SCALE GENOMIC DNA]</scope>
    <source>
        <strain evidence="3">TISTR 1511</strain>
    </source>
</reference>
<gene>
    <name evidence="2" type="ORF">ACFSUQ_07365</name>
</gene>
<dbReference type="Gene3D" id="3.90.660.20">
    <property type="entry name" value="Protoporphyrinogen oxidase, mitochondrial, domain 2"/>
    <property type="match status" value="1"/>
</dbReference>